<evidence type="ECO:0000313" key="2">
    <source>
        <dbReference type="Proteomes" id="UP001046870"/>
    </source>
</evidence>
<reference evidence="1" key="1">
    <citation type="submission" date="2021-01" db="EMBL/GenBank/DDBJ databases">
        <authorList>
            <person name="Zahm M."/>
            <person name="Roques C."/>
            <person name="Cabau C."/>
            <person name="Klopp C."/>
            <person name="Donnadieu C."/>
            <person name="Jouanno E."/>
            <person name="Lampietro C."/>
            <person name="Louis A."/>
            <person name="Herpin A."/>
            <person name="Echchiki A."/>
            <person name="Berthelot C."/>
            <person name="Parey E."/>
            <person name="Roest-Crollius H."/>
            <person name="Braasch I."/>
            <person name="Postlethwait J."/>
            <person name="Bobe J."/>
            <person name="Montfort J."/>
            <person name="Bouchez O."/>
            <person name="Begum T."/>
            <person name="Mejri S."/>
            <person name="Adams A."/>
            <person name="Chen W.-J."/>
            <person name="Guiguen Y."/>
        </authorList>
    </citation>
    <scope>NUCLEOTIDE SEQUENCE</scope>
    <source>
        <strain evidence="1">YG-15Mar2019-1</strain>
        <tissue evidence="1">Brain</tissue>
    </source>
</reference>
<evidence type="ECO:0008006" key="3">
    <source>
        <dbReference type="Google" id="ProtNLM"/>
    </source>
</evidence>
<comment type="caution">
    <text evidence="1">The sequence shown here is derived from an EMBL/GenBank/DDBJ whole genome shotgun (WGS) entry which is preliminary data.</text>
</comment>
<organism evidence="1 2">
    <name type="scientific">Megalops atlanticus</name>
    <name type="common">Tarpon</name>
    <name type="synonym">Clupea gigantea</name>
    <dbReference type="NCBI Taxonomy" id="7932"/>
    <lineage>
        <taxon>Eukaryota</taxon>
        <taxon>Metazoa</taxon>
        <taxon>Chordata</taxon>
        <taxon>Craniata</taxon>
        <taxon>Vertebrata</taxon>
        <taxon>Euteleostomi</taxon>
        <taxon>Actinopterygii</taxon>
        <taxon>Neopterygii</taxon>
        <taxon>Teleostei</taxon>
        <taxon>Elopiformes</taxon>
        <taxon>Megalopidae</taxon>
        <taxon>Megalops</taxon>
    </lineage>
</organism>
<dbReference type="AlphaFoldDB" id="A0A9D3PJ70"/>
<protein>
    <recommendedName>
        <fullName evidence="3">HAUS augmin-like complex subunit 7</fullName>
    </recommendedName>
</protein>
<dbReference type="GO" id="GO:0031023">
    <property type="term" value="P:microtubule organizing center organization"/>
    <property type="evidence" value="ECO:0007669"/>
    <property type="project" value="TreeGrafter"/>
</dbReference>
<dbReference type="Proteomes" id="UP001046870">
    <property type="component" value="Chromosome 19"/>
</dbReference>
<gene>
    <name evidence="1" type="ORF">MATL_G00209670</name>
</gene>
<keyword evidence="2" id="KW-1185">Reference proteome</keyword>
<dbReference type="OrthoDB" id="6435999at2759"/>
<sequence length="355" mass="39480">MAGTLKEKELAARLYSTLQGLGCPLVEGLFLQGADSMEDLLCTPSLHRTDILKWICASCCPSLKDKFATLRSTQADAMNQEMVRFGHDLMLCKLDDLDLIKGMAPPLRQLQFLEQLLALIPEKCRGRSIVDPSPSGVEPSVAEVVQRNEELLGELMSPTHMAELLQLLSPSCCPWSADLREVLRCKAPQSKMGQRRSGCSKPEDHAVPARALLQSTQHTLEELRKECIFLQSNAASSSPALSPCALRLAISDLSHLMLAFSQSFNTEFRGYCHREPPALSPNSSSFCTVHQLLHTCNQELRALQQLSDTSSTMATALTQVQMERMYWGEGQKYTLPAKLEGLKKKYTEFLSLHQQ</sequence>
<dbReference type="EMBL" id="JAFDVH010000019">
    <property type="protein sequence ID" value="KAG7459347.1"/>
    <property type="molecule type" value="Genomic_DNA"/>
</dbReference>
<accession>A0A9D3PJ70</accession>
<name>A0A9D3PJ70_MEGAT</name>
<evidence type="ECO:0000313" key="1">
    <source>
        <dbReference type="EMBL" id="KAG7459347.1"/>
    </source>
</evidence>
<dbReference type="InterPro" id="IPR029711">
    <property type="entry name" value="Haus7-like"/>
</dbReference>
<proteinExistence type="predicted"/>
<dbReference type="GO" id="GO:0051011">
    <property type="term" value="F:microtubule minus-end binding"/>
    <property type="evidence" value="ECO:0007669"/>
    <property type="project" value="TreeGrafter"/>
</dbReference>
<dbReference type="GO" id="GO:0051225">
    <property type="term" value="P:spindle assembly"/>
    <property type="evidence" value="ECO:0007669"/>
    <property type="project" value="TreeGrafter"/>
</dbReference>
<dbReference type="PANTHER" id="PTHR14352">
    <property type="entry name" value="HAUS AUGMIN-LIKE COMPLEX SUBUNIT 7"/>
    <property type="match status" value="1"/>
</dbReference>
<dbReference type="PANTHER" id="PTHR14352:SF2">
    <property type="entry name" value="HAUS AUGMIN-LIKE COMPLEX SUBUNIT 7"/>
    <property type="match status" value="1"/>
</dbReference>
<dbReference type="GO" id="GO:0070652">
    <property type="term" value="C:HAUS complex"/>
    <property type="evidence" value="ECO:0007669"/>
    <property type="project" value="TreeGrafter"/>
</dbReference>